<dbReference type="PROSITE" id="PS51257">
    <property type="entry name" value="PROKAR_LIPOPROTEIN"/>
    <property type="match status" value="1"/>
</dbReference>
<organism evidence="2">
    <name type="scientific">Faxonius propinquus nudivirus</name>
    <dbReference type="NCBI Taxonomy" id="3139431"/>
    <lineage>
        <taxon>Viruses</taxon>
        <taxon>Viruses incertae sedis</taxon>
        <taxon>Naldaviricetes</taxon>
        <taxon>Lefavirales</taxon>
        <taxon>Nudiviridae</taxon>
    </lineage>
</organism>
<evidence type="ECO:0000313" key="2">
    <source>
        <dbReference type="EMBL" id="XCH39267.1"/>
    </source>
</evidence>
<proteinExistence type="predicted"/>
<dbReference type="EMBL" id="PP955094">
    <property type="protein sequence ID" value="XCH39267.1"/>
    <property type="molecule type" value="Genomic_DNA"/>
</dbReference>
<sequence>MRSVSSSSEDSIDMERENGYGYVGSTSCYTSDEVVDPTMEIQESSLIDDYSKATNQKPQKCIKKKTDHFEEIQNTNQIKENINQDTENPMQNKETELQKLKTMYNTKITQNMNQKNHFHKNESEICGIEDNIIDHSIIHDTHNIDHNIQTSKYNIQDLKETAASSMQTYEEQLIQHAEINNTMHDSDMTNIVQESELNKTIQDSAIQDLEMNNAIQGSELNNQVQDLEINNDRVKNSKTNIFHPKTNDNMDKTNMTESYSLEINNLGHNSGINYETVTNTQSNDNLNNSMQKGHIRLRIKKTKTPINIKNKDKFVMWPTTGELMEYKMKDNFTIQKGEQIKCTGYVTIDDISSKTVNLKTYLRDPITTWMSQIKNLQILNVKRLSTKQKPYIKMYEFHLKNQTGKTQKIHKYDVIATKKDKPTIKCSKCSNMYYL</sequence>
<feature type="region of interest" description="Disordered" evidence="1">
    <location>
        <begin position="1"/>
        <end position="23"/>
    </location>
</feature>
<protein>
    <submittedName>
        <fullName evidence="2">Uncharacterized protein</fullName>
    </submittedName>
</protein>
<evidence type="ECO:0000256" key="1">
    <source>
        <dbReference type="SAM" id="MobiDB-lite"/>
    </source>
</evidence>
<reference evidence="2" key="1">
    <citation type="submission" date="2024-06" db="EMBL/GenBank/DDBJ databases">
        <title>North American crayfish harbour diverse members of the Nudiviridae.</title>
        <authorList>
            <person name="Stratton C."/>
            <person name="Bojko J."/>
        </authorList>
    </citation>
    <scope>NUCLEOTIDE SEQUENCE</scope>
    <source>
        <strain evidence="2">142H</strain>
    </source>
</reference>
<name>A0AAU8GBG6_9VIRU</name>
<accession>A0AAU8GBG6</accession>
<gene>
    <name evidence="2" type="ORF">FpNV_022</name>
</gene>